<dbReference type="Gene3D" id="1.20.1600.10">
    <property type="entry name" value="Outer membrane efflux proteins (OEP)"/>
    <property type="match status" value="1"/>
</dbReference>
<evidence type="ECO:0000256" key="8">
    <source>
        <dbReference type="SAM" id="SignalP"/>
    </source>
</evidence>
<feature type="chain" id="PRO_5009288554" evidence="8">
    <location>
        <begin position="25"/>
        <end position="489"/>
    </location>
</feature>
<evidence type="ECO:0000313" key="9">
    <source>
        <dbReference type="EMBL" id="SEG01485.1"/>
    </source>
</evidence>
<accession>A0A1H5WQ95</accession>
<dbReference type="GO" id="GO:1990281">
    <property type="term" value="C:efflux pump complex"/>
    <property type="evidence" value="ECO:0007669"/>
    <property type="project" value="TreeGrafter"/>
</dbReference>
<evidence type="ECO:0000256" key="4">
    <source>
        <dbReference type="ARBA" id="ARBA00022452"/>
    </source>
</evidence>
<evidence type="ECO:0000256" key="6">
    <source>
        <dbReference type="ARBA" id="ARBA00023136"/>
    </source>
</evidence>
<organism evidence="9 10">
    <name type="scientific">Thalassococcus halodurans</name>
    <dbReference type="NCBI Taxonomy" id="373675"/>
    <lineage>
        <taxon>Bacteria</taxon>
        <taxon>Pseudomonadati</taxon>
        <taxon>Pseudomonadota</taxon>
        <taxon>Alphaproteobacteria</taxon>
        <taxon>Rhodobacterales</taxon>
        <taxon>Roseobacteraceae</taxon>
        <taxon>Thalassococcus</taxon>
    </lineage>
</organism>
<feature type="signal peptide" evidence="8">
    <location>
        <begin position="1"/>
        <end position="24"/>
    </location>
</feature>
<dbReference type="GO" id="GO:0009279">
    <property type="term" value="C:cell outer membrane"/>
    <property type="evidence" value="ECO:0007669"/>
    <property type="project" value="UniProtKB-SubCell"/>
</dbReference>
<comment type="similarity">
    <text evidence="2">Belongs to the outer membrane factor (OMF) (TC 1.B.17) family.</text>
</comment>
<keyword evidence="6" id="KW-0472">Membrane</keyword>
<evidence type="ECO:0000256" key="7">
    <source>
        <dbReference type="ARBA" id="ARBA00023237"/>
    </source>
</evidence>
<dbReference type="InterPro" id="IPR003423">
    <property type="entry name" value="OMP_efflux"/>
</dbReference>
<dbReference type="PROSITE" id="PS51257">
    <property type="entry name" value="PROKAR_LIPOPROTEIN"/>
    <property type="match status" value="1"/>
</dbReference>
<reference evidence="9 10" key="1">
    <citation type="submission" date="2016-10" db="EMBL/GenBank/DDBJ databases">
        <authorList>
            <person name="de Groot N.N."/>
        </authorList>
    </citation>
    <scope>NUCLEOTIDE SEQUENCE [LARGE SCALE GENOMIC DNA]</scope>
    <source>
        <strain evidence="9 10">DSM 26915</strain>
    </source>
</reference>
<protein>
    <submittedName>
        <fullName evidence="9">Outer membrane protein TolC</fullName>
    </submittedName>
</protein>
<dbReference type="GO" id="GO:0015562">
    <property type="term" value="F:efflux transmembrane transporter activity"/>
    <property type="evidence" value="ECO:0007669"/>
    <property type="project" value="InterPro"/>
</dbReference>
<evidence type="ECO:0000313" key="10">
    <source>
        <dbReference type="Proteomes" id="UP000236752"/>
    </source>
</evidence>
<comment type="subcellular location">
    <subcellularLocation>
        <location evidence="1">Cell outer membrane</location>
    </subcellularLocation>
</comment>
<dbReference type="Pfam" id="PF02321">
    <property type="entry name" value="OEP"/>
    <property type="match status" value="1"/>
</dbReference>
<sequence>MNFTSKAVCAVLCSALLSACSKEAEPERLAALLSEGLGAEKSAKADQRLAKALDRGKTADQREAAFGEMSTPNGASSAASLINAALERNSRIGSAADGISLADAERLNAIFGYLPQVSLSYTQDQVDQQVIETDNVVFQEGQAQYPVTVLSARIEQPIFDLSRIFAITYASNARSQAEIDYVGTVRDVVYEVLDTYVTATQSKARSRALRERMRLLDRQVSSQNVLSDTGLAQIGEPDALRSERSSLASEEALEAARYSGALGQLSMLTGVVVRDVENFNVPSGAIGTERRQNVETLVEQGLRENPKMMSAALSVVGSDIERKQAIAADFSPVLEAYATLEQETRDASRFGGGSKTQDQVVGVQLSIPLFNASGTGYATSTSSIKLRQKALEYYSLERQLETDIRAAHARLGELSKAMSQASTAARQATSAVNSERRRVAAGESIDLAVSAREIRLAQVNERRAFYQAEYVRTWLKLQYLTGVDLRQGF</sequence>
<evidence type="ECO:0000256" key="5">
    <source>
        <dbReference type="ARBA" id="ARBA00022692"/>
    </source>
</evidence>
<keyword evidence="5" id="KW-0812">Transmembrane</keyword>
<dbReference type="InterPro" id="IPR051906">
    <property type="entry name" value="TolC-like"/>
</dbReference>
<dbReference type="Proteomes" id="UP000236752">
    <property type="component" value="Unassembled WGS sequence"/>
</dbReference>
<proteinExistence type="inferred from homology"/>
<keyword evidence="8" id="KW-0732">Signal</keyword>
<dbReference type="EMBL" id="FNUZ01000002">
    <property type="protein sequence ID" value="SEG01485.1"/>
    <property type="molecule type" value="Genomic_DNA"/>
</dbReference>
<dbReference type="PANTHER" id="PTHR30026">
    <property type="entry name" value="OUTER MEMBRANE PROTEIN TOLC"/>
    <property type="match status" value="1"/>
</dbReference>
<dbReference type="AlphaFoldDB" id="A0A1H5WQ95"/>
<keyword evidence="4" id="KW-1134">Transmembrane beta strand</keyword>
<keyword evidence="3" id="KW-0813">Transport</keyword>
<keyword evidence="10" id="KW-1185">Reference proteome</keyword>
<keyword evidence="7" id="KW-0998">Cell outer membrane</keyword>
<evidence type="ECO:0000256" key="1">
    <source>
        <dbReference type="ARBA" id="ARBA00004442"/>
    </source>
</evidence>
<dbReference type="PANTHER" id="PTHR30026:SF20">
    <property type="entry name" value="OUTER MEMBRANE PROTEIN TOLC"/>
    <property type="match status" value="1"/>
</dbReference>
<name>A0A1H5WQ95_9RHOB</name>
<evidence type="ECO:0000256" key="3">
    <source>
        <dbReference type="ARBA" id="ARBA00022448"/>
    </source>
</evidence>
<dbReference type="GO" id="GO:0015288">
    <property type="term" value="F:porin activity"/>
    <property type="evidence" value="ECO:0007669"/>
    <property type="project" value="TreeGrafter"/>
</dbReference>
<dbReference type="SUPFAM" id="SSF56954">
    <property type="entry name" value="Outer membrane efflux proteins (OEP)"/>
    <property type="match status" value="1"/>
</dbReference>
<evidence type="ECO:0000256" key="2">
    <source>
        <dbReference type="ARBA" id="ARBA00007613"/>
    </source>
</evidence>
<gene>
    <name evidence="9" type="ORF">SAMN04488045_1539</name>
</gene>